<evidence type="ECO:0000313" key="1">
    <source>
        <dbReference type="EMBL" id="UOD33457.1"/>
    </source>
</evidence>
<dbReference type="Proteomes" id="UP000831532">
    <property type="component" value="Chromosome"/>
</dbReference>
<reference evidence="1 2" key="1">
    <citation type="submission" date="2020-10" db="EMBL/GenBank/DDBJ databases">
        <title>Genome analysis of Massilia species.</title>
        <authorList>
            <person name="Jung D.-H."/>
        </authorList>
    </citation>
    <scope>NUCLEOTIDE SEQUENCE [LARGE SCALE GENOMIC DNA]</scope>
    <source>
        <strain evidence="2">sipir</strain>
    </source>
</reference>
<sequence length="86" mass="9409">MSLESIRCAGDGKVYIGADGGTVYQGRAEHWERIHRGDLTLSCRDMRICSGHLSVGDGVMLLAGVYGAALHDGKDWQIIIDYNDLQ</sequence>
<dbReference type="EMBL" id="CP063361">
    <property type="protein sequence ID" value="UOD33457.1"/>
    <property type="molecule type" value="Genomic_DNA"/>
</dbReference>
<gene>
    <name evidence="1" type="ORF">INH39_18945</name>
</gene>
<keyword evidence="2" id="KW-1185">Reference proteome</keyword>
<name>A0ABY4AG99_9BURK</name>
<protein>
    <submittedName>
        <fullName evidence="1">Uncharacterized protein</fullName>
    </submittedName>
</protein>
<proteinExistence type="predicted"/>
<evidence type="ECO:0000313" key="2">
    <source>
        <dbReference type="Proteomes" id="UP000831532"/>
    </source>
</evidence>
<organism evidence="1 2">
    <name type="scientific">Massilia violaceinigra</name>
    <dbReference type="NCBI Taxonomy" id="2045208"/>
    <lineage>
        <taxon>Bacteria</taxon>
        <taxon>Pseudomonadati</taxon>
        <taxon>Pseudomonadota</taxon>
        <taxon>Betaproteobacteria</taxon>
        <taxon>Burkholderiales</taxon>
        <taxon>Oxalobacteraceae</taxon>
        <taxon>Telluria group</taxon>
        <taxon>Massilia</taxon>
    </lineage>
</organism>
<accession>A0ABY4AG99</accession>